<keyword evidence="3" id="KW-0732">Signal</keyword>
<evidence type="ECO:0000256" key="1">
    <source>
        <dbReference type="ARBA" id="ARBA00009403"/>
    </source>
</evidence>
<dbReference type="GO" id="GO:0005615">
    <property type="term" value="C:extracellular space"/>
    <property type="evidence" value="ECO:0007669"/>
    <property type="project" value="TreeGrafter"/>
</dbReference>
<protein>
    <recommendedName>
        <fullName evidence="4">Cystatin domain-containing protein</fullName>
    </recommendedName>
</protein>
<dbReference type="GO" id="GO:0005783">
    <property type="term" value="C:endoplasmic reticulum"/>
    <property type="evidence" value="ECO:0007669"/>
    <property type="project" value="TreeGrafter"/>
</dbReference>
<dbReference type="Gene3D" id="3.10.450.10">
    <property type="match status" value="1"/>
</dbReference>
<dbReference type="GO" id="GO:0005770">
    <property type="term" value="C:late endosome"/>
    <property type="evidence" value="ECO:0007669"/>
    <property type="project" value="TreeGrafter"/>
</dbReference>
<feature type="signal peptide" evidence="3">
    <location>
        <begin position="1"/>
        <end position="24"/>
    </location>
</feature>
<sequence>MMSSTRSFLILFLCVRSLVEIVCAPDFHVTNIDPGFPRNVSTNDPQVKRAARVTVYAYNNMSNDSFLFKEMEIKKAMMQVVKGIKYFLLTEIARTVCPKKELYNLDTCEFQQNKPFKQIFTCYSEVWIMAWLQKETVPVLQCQRQK</sequence>
<dbReference type="OrthoDB" id="9929365at2759"/>
<evidence type="ECO:0000259" key="4">
    <source>
        <dbReference type="SMART" id="SM00043"/>
    </source>
</evidence>
<dbReference type="Proteomes" id="UP000812440">
    <property type="component" value="Chromosome 5"/>
</dbReference>
<dbReference type="SUPFAM" id="SSF54403">
    <property type="entry name" value="Cystatin/monellin"/>
    <property type="match status" value="1"/>
</dbReference>
<evidence type="ECO:0000313" key="5">
    <source>
        <dbReference type="EMBL" id="KAG8444067.1"/>
    </source>
</evidence>
<dbReference type="Pfam" id="PF00031">
    <property type="entry name" value="Cystatin"/>
    <property type="match status" value="1"/>
</dbReference>
<accession>A0A8T2JKP5</accession>
<dbReference type="GO" id="GO:0004869">
    <property type="term" value="F:cysteine-type endopeptidase inhibitor activity"/>
    <property type="evidence" value="ECO:0007669"/>
    <property type="project" value="InterPro"/>
</dbReference>
<dbReference type="GO" id="GO:1903979">
    <property type="term" value="P:negative regulation of microglial cell activation"/>
    <property type="evidence" value="ECO:0007669"/>
    <property type="project" value="TreeGrafter"/>
</dbReference>
<evidence type="ECO:0000256" key="3">
    <source>
        <dbReference type="SAM" id="SignalP"/>
    </source>
</evidence>
<comment type="caution">
    <text evidence="5">The sequence shown here is derived from an EMBL/GenBank/DDBJ whole genome shotgun (WGS) entry which is preliminary data.</text>
</comment>
<evidence type="ECO:0000313" key="6">
    <source>
        <dbReference type="Proteomes" id="UP000812440"/>
    </source>
</evidence>
<dbReference type="AlphaFoldDB" id="A0A8T2JKP5"/>
<gene>
    <name evidence="5" type="ORF">GDO86_009307</name>
</gene>
<dbReference type="PANTHER" id="PTHR47141">
    <property type="entry name" value="CYSTATIN-F"/>
    <property type="match status" value="1"/>
</dbReference>
<keyword evidence="6" id="KW-1185">Reference proteome</keyword>
<feature type="domain" description="Cystatin" evidence="4">
    <location>
        <begin position="32"/>
        <end position="143"/>
    </location>
</feature>
<keyword evidence="2" id="KW-1015">Disulfide bond</keyword>
<dbReference type="PANTHER" id="PTHR47141:SF1">
    <property type="entry name" value="CYSTATIN-F"/>
    <property type="match status" value="1"/>
</dbReference>
<dbReference type="InterPro" id="IPR042886">
    <property type="entry name" value="Cystatin-F"/>
</dbReference>
<dbReference type="SMART" id="SM00043">
    <property type="entry name" value="CY"/>
    <property type="match status" value="1"/>
</dbReference>
<dbReference type="EMBL" id="JAACNH010000004">
    <property type="protein sequence ID" value="KAG8444067.1"/>
    <property type="molecule type" value="Genomic_DNA"/>
</dbReference>
<comment type="similarity">
    <text evidence="1">Belongs to the cystatin family.</text>
</comment>
<name>A0A8T2JKP5_9PIPI</name>
<dbReference type="FunFam" id="3.10.450.10:FF:000004">
    <property type="entry name" value="Cystatin C"/>
    <property type="match status" value="1"/>
</dbReference>
<evidence type="ECO:0000256" key="2">
    <source>
        <dbReference type="ARBA" id="ARBA00023157"/>
    </source>
</evidence>
<dbReference type="InterPro" id="IPR046350">
    <property type="entry name" value="Cystatin_sf"/>
</dbReference>
<feature type="chain" id="PRO_5035786798" description="Cystatin domain-containing protein" evidence="3">
    <location>
        <begin position="25"/>
        <end position="146"/>
    </location>
</feature>
<dbReference type="GO" id="GO:0005764">
    <property type="term" value="C:lysosome"/>
    <property type="evidence" value="ECO:0007669"/>
    <property type="project" value="TreeGrafter"/>
</dbReference>
<dbReference type="CDD" id="cd00042">
    <property type="entry name" value="CY"/>
    <property type="match status" value="1"/>
</dbReference>
<proteinExistence type="inferred from homology"/>
<dbReference type="GO" id="GO:0031643">
    <property type="term" value="P:positive regulation of myelination"/>
    <property type="evidence" value="ECO:0007669"/>
    <property type="project" value="TreeGrafter"/>
</dbReference>
<reference evidence="5" key="1">
    <citation type="thesis" date="2020" institute="ProQuest LLC" country="789 East Eisenhower Parkway, Ann Arbor, MI, USA">
        <title>Comparative Genomics and Chromosome Evolution.</title>
        <authorList>
            <person name="Mudd A.B."/>
        </authorList>
    </citation>
    <scope>NUCLEOTIDE SEQUENCE</scope>
    <source>
        <strain evidence="5">Female2</strain>
        <tissue evidence="5">Blood</tissue>
    </source>
</reference>
<organism evidence="5 6">
    <name type="scientific">Hymenochirus boettgeri</name>
    <name type="common">Congo dwarf clawed frog</name>
    <dbReference type="NCBI Taxonomy" id="247094"/>
    <lineage>
        <taxon>Eukaryota</taxon>
        <taxon>Metazoa</taxon>
        <taxon>Chordata</taxon>
        <taxon>Craniata</taxon>
        <taxon>Vertebrata</taxon>
        <taxon>Euteleostomi</taxon>
        <taxon>Amphibia</taxon>
        <taxon>Batrachia</taxon>
        <taxon>Anura</taxon>
        <taxon>Pipoidea</taxon>
        <taxon>Pipidae</taxon>
        <taxon>Pipinae</taxon>
        <taxon>Hymenochirus</taxon>
    </lineage>
</organism>
<dbReference type="GO" id="GO:0006955">
    <property type="term" value="P:immune response"/>
    <property type="evidence" value="ECO:0007669"/>
    <property type="project" value="InterPro"/>
</dbReference>
<dbReference type="InterPro" id="IPR000010">
    <property type="entry name" value="Cystatin_dom"/>
</dbReference>
<dbReference type="GO" id="GO:0005794">
    <property type="term" value="C:Golgi apparatus"/>
    <property type="evidence" value="ECO:0007669"/>
    <property type="project" value="TreeGrafter"/>
</dbReference>